<name>A0A2D2D5L3_METT3</name>
<proteinExistence type="predicted"/>
<dbReference type="RefSeq" id="WP_004448197.1">
    <property type="nucleotide sequence ID" value="NZ_ADVE02000001.1"/>
</dbReference>
<evidence type="ECO:0000313" key="1">
    <source>
        <dbReference type="EMBL" id="ATQ70300.1"/>
    </source>
</evidence>
<evidence type="ECO:0000313" key="2">
    <source>
        <dbReference type="Proteomes" id="UP000230709"/>
    </source>
</evidence>
<dbReference type="InterPro" id="IPR014710">
    <property type="entry name" value="RmlC-like_jellyroll"/>
</dbReference>
<dbReference type="KEGG" id="mtw:CQW49_08975"/>
<sequence>MVELAEGEREILLIGRDLMTRLVAEDDWLPEVFAAAPSGEARQYQLYSDGMERFAVIASVLPAGAALAIEQPGVWEIIGALRGTPTRCLAGAAPRELPRGTVDVFRSAGEAAVRLAGAEAAIAIHVYGGEIGRLVRRPGEGEPMGYANGEDAPPYDIYTIQTEIRD</sequence>
<organism evidence="1 2">
    <name type="scientific">Methylosinus trichosporium (strain ATCC 35070 / NCIMB 11131 / UNIQEM 75 / OB3b)</name>
    <dbReference type="NCBI Taxonomy" id="595536"/>
    <lineage>
        <taxon>Bacteria</taxon>
        <taxon>Pseudomonadati</taxon>
        <taxon>Pseudomonadota</taxon>
        <taxon>Alphaproteobacteria</taxon>
        <taxon>Hyphomicrobiales</taxon>
        <taxon>Methylocystaceae</taxon>
        <taxon>Methylosinus</taxon>
    </lineage>
</organism>
<accession>A0A2D2D5L3</accession>
<dbReference type="Proteomes" id="UP000230709">
    <property type="component" value="Chromosome"/>
</dbReference>
<dbReference type="STRING" id="595536.GCA_000178815_03358"/>
<dbReference type="InterPro" id="IPR011051">
    <property type="entry name" value="RmlC_Cupin_sf"/>
</dbReference>
<dbReference type="SUPFAM" id="SSF51182">
    <property type="entry name" value="RmlC-like cupins"/>
    <property type="match status" value="1"/>
</dbReference>
<reference evidence="2" key="1">
    <citation type="submission" date="2017-10" db="EMBL/GenBank/DDBJ databases">
        <title>Completed PacBio SMRT sequence of Methylosinus trichosporium OB3b reveals presence of a third large plasmid.</title>
        <authorList>
            <person name="Charles T.C."/>
            <person name="Lynch M.D.J."/>
            <person name="Heil J.R."/>
            <person name="Cheng J."/>
        </authorList>
    </citation>
    <scope>NUCLEOTIDE SEQUENCE [LARGE SCALE GENOMIC DNA]</scope>
    <source>
        <strain evidence="2">OB3b</strain>
    </source>
</reference>
<protein>
    <submittedName>
        <fullName evidence="1">Uncharacterized protein</fullName>
    </submittedName>
</protein>
<keyword evidence="2" id="KW-1185">Reference proteome</keyword>
<gene>
    <name evidence="1" type="ORF">CQW49_08975</name>
</gene>
<dbReference type="EMBL" id="CP023737">
    <property type="protein sequence ID" value="ATQ70300.1"/>
    <property type="molecule type" value="Genomic_DNA"/>
</dbReference>
<dbReference type="AlphaFoldDB" id="A0A2D2D5L3"/>
<dbReference type="Gene3D" id="2.60.120.10">
    <property type="entry name" value="Jelly Rolls"/>
    <property type="match status" value="1"/>
</dbReference>